<organism evidence="2 3">
    <name type="scientific">Dactylosporangium maewongense</name>
    <dbReference type="NCBI Taxonomy" id="634393"/>
    <lineage>
        <taxon>Bacteria</taxon>
        <taxon>Bacillati</taxon>
        <taxon>Actinomycetota</taxon>
        <taxon>Actinomycetes</taxon>
        <taxon>Micromonosporales</taxon>
        <taxon>Micromonosporaceae</taxon>
        <taxon>Dactylosporangium</taxon>
    </lineage>
</organism>
<proteinExistence type="predicted"/>
<reference evidence="2 3" key="1">
    <citation type="journal article" date="2019" name="Int. J. Syst. Evol. Microbiol.">
        <title>The Global Catalogue of Microorganisms (GCM) 10K type strain sequencing project: providing services to taxonomists for standard genome sequencing and annotation.</title>
        <authorList>
            <consortium name="The Broad Institute Genomics Platform"/>
            <consortium name="The Broad Institute Genome Sequencing Center for Infectious Disease"/>
            <person name="Wu L."/>
            <person name="Ma J."/>
        </authorList>
    </citation>
    <scope>NUCLEOTIDE SEQUENCE [LARGE SCALE GENOMIC DNA]</scope>
    <source>
        <strain evidence="2 3">JCM 15933</strain>
    </source>
</reference>
<keyword evidence="3" id="KW-1185">Reference proteome</keyword>
<feature type="region of interest" description="Disordered" evidence="1">
    <location>
        <begin position="66"/>
        <end position="86"/>
    </location>
</feature>
<evidence type="ECO:0000313" key="2">
    <source>
        <dbReference type="EMBL" id="GAA1576152.1"/>
    </source>
</evidence>
<accession>A0ABN2DHS9</accession>
<feature type="compositionally biased region" description="Low complexity" evidence="1">
    <location>
        <begin position="74"/>
        <end position="86"/>
    </location>
</feature>
<name>A0ABN2DHS9_9ACTN</name>
<evidence type="ECO:0000313" key="3">
    <source>
        <dbReference type="Proteomes" id="UP001501470"/>
    </source>
</evidence>
<dbReference type="EMBL" id="BAAAQD010000057">
    <property type="protein sequence ID" value="GAA1576152.1"/>
    <property type="molecule type" value="Genomic_DNA"/>
</dbReference>
<sequence>MQPRTELVATFALATLAFIVVTGETTPIGLISDIAAGVGTSESRVGLTVNWCALVAGGTAVPLTRPARRRTRGAGRASRTGPGARC</sequence>
<evidence type="ECO:0000256" key="1">
    <source>
        <dbReference type="SAM" id="MobiDB-lite"/>
    </source>
</evidence>
<protein>
    <recommendedName>
        <fullName evidence="4">Major facilitator superfamily (MFS) profile domain-containing protein</fullName>
    </recommendedName>
</protein>
<evidence type="ECO:0008006" key="4">
    <source>
        <dbReference type="Google" id="ProtNLM"/>
    </source>
</evidence>
<dbReference type="Proteomes" id="UP001501470">
    <property type="component" value="Unassembled WGS sequence"/>
</dbReference>
<gene>
    <name evidence="2" type="ORF">GCM10009827_117510</name>
</gene>
<comment type="caution">
    <text evidence="2">The sequence shown here is derived from an EMBL/GenBank/DDBJ whole genome shotgun (WGS) entry which is preliminary data.</text>
</comment>